<dbReference type="Gene3D" id="3.20.20.80">
    <property type="entry name" value="Glycosidases"/>
    <property type="match status" value="1"/>
</dbReference>
<dbReference type="PROSITE" id="PS51910">
    <property type="entry name" value="GH18_2"/>
    <property type="match status" value="1"/>
</dbReference>
<dbReference type="Proteomes" id="UP000663841">
    <property type="component" value="Unassembled WGS sequence"/>
</dbReference>
<sequence length="1902" mass="209081">MWILRFSIPVALSATLVRSALVDLTKQNRREPLPDLPDWSGAGFEGGNALPDDSKGIIISSRKICTPTYTPLFLVVAFTLTPAALASQYNVIPNDGQDDTAGLQRAITAMSSQSVPDGTYRLIQLPAGTINLSYMIYVDTSYLIIRGAGPDPNAGGTKLVFRPDSDTKYDKIINERWDLDSMEYNWDFQDEAGKRVFGTASGGWLWPGRSVFRIGSSQVAAKYTRQHAEAPKNRKDLFKGSVNYHWRSDEGKTKGWMVSQGKDKAGIVGTSLVRLNATATSWVTTEDNTATDWWIASPAKRSDFVDWGVETQNWFVNSYIFQDWFTVTKRGVDGVGPYIELDRPLRFDVYRSSTGDGSVAMEESETFAKAMPIAHVVHHVGIENLYMTQEIDGMSPESATRNYGNLAPEQAMHGIVFRYARDSWVRNIQTFMTGSHPIATEAARNIQIQDNYFDGAWNKGKGSHPGTPSKVVIFLLTLSIGGNGYLRGSRVWDSLYYNNTLRNLRHITMQWCAMGNVVILNNMTNDMNLHGGWEGFNLFELNYVSVPYSHRSGSCSSCGGEGGDQEPGTWYPIWWGAGEKASKWSGASGPRNVFYRNYMIKQQVDGGEYVEYRPYFARDGSLSSKIWQLGWDSQSPAGIRYTHLSTENRAPIKDWQGHELVDFSQSPAYGANSLLEDPHTSLFLKDVSAATGSIATYSGVAGNSYCRGDVDPQAVGYYFASASRRPCNPFFPNAIDYSVFTHIVFAYGAVARDGTITVASEDQQLLRDVAALKSEHPSLKVILAVGGWGLGADPANMVSIASSSAARTKLGTSGASICQSYGLDGIDIEWAPGISATQWKNIVQAAANGLKASNFNLTMSTPHSFWSSSGINTVAADLSKAVTFTSLISHDISGTTLEYANSLSKMSSVVMAIHKLGFPRSQIMMGIPFYGRSRKLSNPICNDDGCGIVSGLGSTSECISTTGIGQGTFPYFVISDRLNAGSLDQDSDGQSYQLDNSAARYATGNGYVFDYETPASIVEKARATTLLCLGGLSVFALDQDNRKFELTTAIWGAGALVPTAAEIVSTISGEPLTAEGLVSAEFWDGAADQILANYPSLSMELNYQVMLLLAVQALDAVASSLYEYLKFSALGEDSFALYKKWETKALNWVIANETGKGNDFWECSYKDESNFAHNTCPGGHNTRGADADDVYWRLTDAGGFSNYLSEAIGIDTSMLIVGEIPVGRNPSKCSAFPLRRDLPSNATNITLSIKYDDAIPQTNETIIANSELFEDDGTGRVRRVRLGNSSIAARHHIDSMPPYDPAQNSQGFSPYDPDKDCFTAWHNVLVIDADTFFPNIKDGIQAYLDQYESFKIVAIKQAASPFESVESIASSLHLALTTLVSGNDTLYSTMQYIEQVKYDKTLQEQYDQLEEQARQAGIQLIIDIVLTLLSFVPFGGLVSAAARAARALVPVFRSARATRSLARGLEKALDGAADARNLRSVDDLLSPTALEGRGRIGKALDRVQEFAFECDDADYVGLMLDMISLAEPILPTVPLVRRNYTTDHETSGEGFWFTPINGSASSSSATPDSEHPVGNNLYPRGKTDKTDDGPKCIWRSDFHADNFKVDTVNGYKARCHENSNAYPMKWVDEANNKEVKSVKYSECRPPKSTTDRKNVDPKYKKGEKIRQDEGLPNDPGECQCDHMFEADELVSALTRNNPFDDAQADILCAQPEYAVFLQKVLDKMNGIDNMRPLIGGPNLMKSNFIRSDMLAKDDSSHKSWKKYRQASANDASVGSKNMEIMDEYMKSIASSREQTAKDLDVLLKGLTFADTKSANLLKKYDVADREVVVDGQKKQMGLVEADNHHNTKRYARKLELSNFTPKPAVDNTKTTSDAAPVRKSERLKKCAQAKKSNNQLQVGKKK</sequence>
<feature type="signal peptide" evidence="2">
    <location>
        <begin position="1"/>
        <end position="19"/>
    </location>
</feature>
<dbReference type="InterPro" id="IPR029070">
    <property type="entry name" value="Chitinase_insertion_sf"/>
</dbReference>
<feature type="compositionally biased region" description="Basic and acidic residues" evidence="1">
    <location>
        <begin position="1642"/>
        <end position="1669"/>
    </location>
</feature>
<keyword evidence="2" id="KW-0732">Signal</keyword>
<dbReference type="InterPro" id="IPR017853">
    <property type="entry name" value="GH"/>
</dbReference>
<evidence type="ECO:0000256" key="2">
    <source>
        <dbReference type="SAM" id="SignalP"/>
    </source>
</evidence>
<feature type="region of interest" description="Disordered" evidence="1">
    <location>
        <begin position="1559"/>
        <end position="1586"/>
    </location>
</feature>
<organism evidence="4 5">
    <name type="scientific">Rhizoctonia solani</name>
    <dbReference type="NCBI Taxonomy" id="456999"/>
    <lineage>
        <taxon>Eukaryota</taxon>
        <taxon>Fungi</taxon>
        <taxon>Dikarya</taxon>
        <taxon>Basidiomycota</taxon>
        <taxon>Agaricomycotina</taxon>
        <taxon>Agaricomycetes</taxon>
        <taxon>Cantharellales</taxon>
        <taxon>Ceratobasidiaceae</taxon>
        <taxon>Rhizoctonia</taxon>
    </lineage>
</organism>
<protein>
    <recommendedName>
        <fullName evidence="3">GH18 domain-containing protein</fullName>
    </recommendedName>
</protein>
<feature type="compositionally biased region" description="Polar residues" evidence="1">
    <location>
        <begin position="1890"/>
        <end position="1902"/>
    </location>
</feature>
<evidence type="ECO:0000313" key="4">
    <source>
        <dbReference type="EMBL" id="CAE6450089.1"/>
    </source>
</evidence>
<dbReference type="SUPFAM" id="SSF51445">
    <property type="entry name" value="(Trans)glycosidases"/>
    <property type="match status" value="1"/>
</dbReference>
<reference evidence="4" key="1">
    <citation type="submission" date="2021-01" db="EMBL/GenBank/DDBJ databases">
        <authorList>
            <person name="Kaushik A."/>
        </authorList>
    </citation>
    <scope>NUCLEOTIDE SEQUENCE</scope>
    <source>
        <strain evidence="4">AG3-T5</strain>
    </source>
</reference>
<feature type="domain" description="GH18" evidence="3">
    <location>
        <begin position="712"/>
        <end position="1057"/>
    </location>
</feature>
<feature type="region of interest" description="Disordered" evidence="1">
    <location>
        <begin position="1642"/>
        <end position="1674"/>
    </location>
</feature>
<accession>A0A8H3GH42</accession>
<name>A0A8H3GH42_9AGAM</name>
<dbReference type="InterPro" id="IPR011050">
    <property type="entry name" value="Pectin_lyase_fold/virulence"/>
</dbReference>
<dbReference type="GO" id="GO:0005975">
    <property type="term" value="P:carbohydrate metabolic process"/>
    <property type="evidence" value="ECO:0007669"/>
    <property type="project" value="InterPro"/>
</dbReference>
<evidence type="ECO:0000256" key="1">
    <source>
        <dbReference type="SAM" id="MobiDB-lite"/>
    </source>
</evidence>
<dbReference type="InterPro" id="IPR001223">
    <property type="entry name" value="Glyco_hydro18_cat"/>
</dbReference>
<proteinExistence type="predicted"/>
<dbReference type="PANTHER" id="PTHR11177">
    <property type="entry name" value="CHITINASE"/>
    <property type="match status" value="1"/>
</dbReference>
<evidence type="ECO:0000313" key="5">
    <source>
        <dbReference type="Proteomes" id="UP000663841"/>
    </source>
</evidence>
<dbReference type="SMART" id="SM00636">
    <property type="entry name" value="Glyco_18"/>
    <property type="match status" value="1"/>
</dbReference>
<dbReference type="InterPro" id="IPR011583">
    <property type="entry name" value="Chitinase_II/V-like_cat"/>
</dbReference>
<dbReference type="Gene3D" id="3.10.50.10">
    <property type="match status" value="1"/>
</dbReference>
<evidence type="ECO:0000259" key="3">
    <source>
        <dbReference type="PROSITE" id="PS51910"/>
    </source>
</evidence>
<dbReference type="Gene3D" id="2.160.20.10">
    <property type="entry name" value="Single-stranded right-handed beta-helix, Pectin lyase-like"/>
    <property type="match status" value="2"/>
</dbReference>
<dbReference type="GO" id="GO:0008061">
    <property type="term" value="F:chitin binding"/>
    <property type="evidence" value="ECO:0007669"/>
    <property type="project" value="InterPro"/>
</dbReference>
<dbReference type="EMBL" id="CAJMWW010000138">
    <property type="protein sequence ID" value="CAE6450089.1"/>
    <property type="molecule type" value="Genomic_DNA"/>
</dbReference>
<feature type="chain" id="PRO_5034616848" description="GH18 domain-containing protein" evidence="2">
    <location>
        <begin position="20"/>
        <end position="1902"/>
    </location>
</feature>
<gene>
    <name evidence="4" type="ORF">RDB_LOCUS124524</name>
</gene>
<comment type="caution">
    <text evidence="4">The sequence shown here is derived from an EMBL/GenBank/DDBJ whole genome shotgun (WGS) entry which is preliminary data.</text>
</comment>
<dbReference type="InterPro" id="IPR012334">
    <property type="entry name" value="Pectin_lyas_fold"/>
</dbReference>
<dbReference type="InterPro" id="IPR050314">
    <property type="entry name" value="Glycosyl_Hydrlase_18"/>
</dbReference>
<dbReference type="SUPFAM" id="SSF51126">
    <property type="entry name" value="Pectin lyase-like"/>
    <property type="match status" value="1"/>
</dbReference>
<dbReference type="Pfam" id="PF00704">
    <property type="entry name" value="Glyco_hydro_18"/>
    <property type="match status" value="1"/>
</dbReference>
<dbReference type="PANTHER" id="PTHR11177:SF317">
    <property type="entry name" value="CHITINASE 12-RELATED"/>
    <property type="match status" value="1"/>
</dbReference>
<feature type="region of interest" description="Disordered" evidence="1">
    <location>
        <begin position="1861"/>
        <end position="1902"/>
    </location>
</feature>